<proteinExistence type="predicted"/>
<dbReference type="Pfam" id="PF19639">
    <property type="entry name" value="DUF6142"/>
    <property type="match status" value="1"/>
</dbReference>
<dbReference type="EMBL" id="FOYZ01000001">
    <property type="protein sequence ID" value="SFR57031.1"/>
    <property type="molecule type" value="Genomic_DNA"/>
</dbReference>
<keyword evidence="1" id="KW-0812">Transmembrane</keyword>
<dbReference type="OrthoDB" id="2055992at2"/>
<name>A0A1I6HRB2_9FIRM</name>
<dbReference type="RefSeq" id="WP_092558823.1">
    <property type="nucleotide sequence ID" value="NZ_FOYZ01000001.1"/>
</dbReference>
<sequence>MRKKKSGSYTFSDRVHPVQGIISAGVGGSTIIAMLVLFFLSSRSGGNGGIELGVLGVLFFVLSSAGLILAVLALKRDEIHYRFPLLGLVWNGIMVIIYFLLYIVGAVQ</sequence>
<dbReference type="STRING" id="37658.SAMN05661086_00193"/>
<organism evidence="2 3">
    <name type="scientific">Anaeromicropila populeti</name>
    <dbReference type="NCBI Taxonomy" id="37658"/>
    <lineage>
        <taxon>Bacteria</taxon>
        <taxon>Bacillati</taxon>
        <taxon>Bacillota</taxon>
        <taxon>Clostridia</taxon>
        <taxon>Lachnospirales</taxon>
        <taxon>Lachnospiraceae</taxon>
        <taxon>Anaeromicropila</taxon>
    </lineage>
</organism>
<gene>
    <name evidence="2" type="ORF">SAMN05661086_00193</name>
</gene>
<evidence type="ECO:0000256" key="1">
    <source>
        <dbReference type="SAM" id="Phobius"/>
    </source>
</evidence>
<dbReference type="InterPro" id="IPR046140">
    <property type="entry name" value="DUF6142"/>
</dbReference>
<feature type="transmembrane region" description="Helical" evidence="1">
    <location>
        <begin position="85"/>
        <end position="105"/>
    </location>
</feature>
<reference evidence="2 3" key="1">
    <citation type="submission" date="2016-10" db="EMBL/GenBank/DDBJ databases">
        <authorList>
            <person name="de Groot N.N."/>
        </authorList>
    </citation>
    <scope>NUCLEOTIDE SEQUENCE [LARGE SCALE GENOMIC DNA]</scope>
    <source>
        <strain evidence="2 3">743A</strain>
    </source>
</reference>
<dbReference type="Proteomes" id="UP000199659">
    <property type="component" value="Unassembled WGS sequence"/>
</dbReference>
<keyword evidence="1" id="KW-1133">Transmembrane helix</keyword>
<evidence type="ECO:0000313" key="2">
    <source>
        <dbReference type="EMBL" id="SFR57031.1"/>
    </source>
</evidence>
<evidence type="ECO:0000313" key="3">
    <source>
        <dbReference type="Proteomes" id="UP000199659"/>
    </source>
</evidence>
<accession>A0A1I6HRB2</accession>
<keyword evidence="1" id="KW-0472">Membrane</keyword>
<feature type="transmembrane region" description="Helical" evidence="1">
    <location>
        <begin position="52"/>
        <end position="73"/>
    </location>
</feature>
<dbReference type="AlphaFoldDB" id="A0A1I6HRB2"/>
<protein>
    <submittedName>
        <fullName evidence="2">Uncharacterized protein</fullName>
    </submittedName>
</protein>
<feature type="transmembrane region" description="Helical" evidence="1">
    <location>
        <begin position="21"/>
        <end position="40"/>
    </location>
</feature>
<keyword evidence="3" id="KW-1185">Reference proteome</keyword>